<dbReference type="EMBL" id="HQ446489">
    <property type="protein sequence ID" value="AEF12281.1"/>
    <property type="molecule type" value="Genomic_DNA"/>
</dbReference>
<dbReference type="GO" id="GO:0045895">
    <property type="term" value="P:positive regulation of mating-type specific transcription, DNA-templated"/>
    <property type="evidence" value="ECO:0007669"/>
    <property type="project" value="InterPro"/>
</dbReference>
<name>F6KMS3_9HELO</name>
<keyword evidence="3 5" id="KW-0804">Transcription</keyword>
<comment type="subcellular location">
    <subcellularLocation>
        <location evidence="5">Nucleus</location>
    </subcellularLocation>
</comment>
<evidence type="ECO:0000256" key="3">
    <source>
        <dbReference type="ARBA" id="ARBA00023163"/>
    </source>
</evidence>
<dbReference type="InterPro" id="IPR006856">
    <property type="entry name" value="MATalpha_HMGbox"/>
</dbReference>
<keyword evidence="4 5" id="KW-0539">Nucleus</keyword>
<dbReference type="GO" id="GO:0008301">
    <property type="term" value="F:DNA binding, bending"/>
    <property type="evidence" value="ECO:0007669"/>
    <property type="project" value="InterPro"/>
</dbReference>
<dbReference type="PROSITE" id="PS51325">
    <property type="entry name" value="ALPHA_BOX"/>
    <property type="match status" value="1"/>
</dbReference>
<dbReference type="AlphaFoldDB" id="F6KMS3"/>
<evidence type="ECO:0000259" key="6">
    <source>
        <dbReference type="PROSITE" id="PS51325"/>
    </source>
</evidence>
<evidence type="ECO:0000256" key="4">
    <source>
        <dbReference type="ARBA" id="ARBA00023242"/>
    </source>
</evidence>
<protein>
    <submittedName>
        <fullName evidence="7">Mating type protein MAT1-1-1</fullName>
    </submittedName>
</protein>
<proteinExistence type="inferred from homology"/>
<evidence type="ECO:0000256" key="1">
    <source>
        <dbReference type="ARBA" id="ARBA00023015"/>
    </source>
</evidence>
<keyword evidence="2 5" id="KW-0238">DNA-binding</keyword>
<organism evidence="7">
    <name type="scientific">Clarireedia homoeocarpa</name>
    <dbReference type="NCBI Taxonomy" id="1436886"/>
    <lineage>
        <taxon>Eukaryota</taxon>
        <taxon>Fungi</taxon>
        <taxon>Dikarya</taxon>
        <taxon>Ascomycota</taxon>
        <taxon>Pezizomycotina</taxon>
        <taxon>Leotiomycetes</taxon>
        <taxon>Helotiales</taxon>
        <taxon>Rutstroemiaceae</taxon>
        <taxon>Clarireedia</taxon>
    </lineage>
</organism>
<comment type="similarity">
    <text evidence="5">Belongs to the MATALPHA1 family.</text>
</comment>
<evidence type="ECO:0000256" key="2">
    <source>
        <dbReference type="ARBA" id="ARBA00023125"/>
    </source>
</evidence>
<feature type="domain" description="Alpha box" evidence="6">
    <location>
        <begin position="61"/>
        <end position="118"/>
    </location>
</feature>
<keyword evidence="1 5" id="KW-0805">Transcription regulation</keyword>
<reference evidence="7" key="1">
    <citation type="journal article" date="2012" name="Phytopathology">
        <title>Evidence for morphological, vegetative, genetic, and mating-type diversity in Sclerotinia homoeocarpa.</title>
        <authorList>
            <person name="Liberti D."/>
            <person name="Rollins J.A."/>
            <person name="Harmon P.F."/>
        </authorList>
    </citation>
    <scope>NUCLEOTIDE SEQUENCE</scope>
    <source>
        <strain evidence="7">PFHC 0406</strain>
    </source>
</reference>
<dbReference type="Pfam" id="PF04769">
    <property type="entry name" value="MATalpha_HMGbox"/>
    <property type="match status" value="1"/>
</dbReference>
<sequence>MTRSRRGLTDSQFRAAPVHARLQRAYLQRSPQLLLNAPHVGTVGGSAVVSSNFRSKLYNATRRRSVNRYILFRAFLKSLAELQTLQQKDASPIIAVLWARDIFKSKWAILARAFTLIRDAGVSGTVEAFLRIACPYIGIIPVDQYPSSMNWIFEIREQTETGQSTAVLRQTLAPDIKSFPTHIAQTNLTDLDIINFCATRDFLPMATARSITQGWSQLAHPMAQMAAQGSVTTTQQLASTQNAYGHFQLPIFRRNFNPPTNDALDVPLPADHPALPLAPAPAPGMASTPGAPLNVVTPTPLDGWTHSMMAGWWTQDAGALNMDNLYDLDGLEKCNPADLARPNNFEPSADHVAESS</sequence>
<accession>F6KMS3</accession>
<evidence type="ECO:0000313" key="7">
    <source>
        <dbReference type="EMBL" id="AEF12281.1"/>
    </source>
</evidence>
<dbReference type="GO" id="GO:0005634">
    <property type="term" value="C:nucleus"/>
    <property type="evidence" value="ECO:0007669"/>
    <property type="project" value="UniProtKB-SubCell"/>
</dbReference>
<evidence type="ECO:0000256" key="5">
    <source>
        <dbReference type="RuleBase" id="RU003516"/>
    </source>
</evidence>